<dbReference type="Proteomes" id="UP000807159">
    <property type="component" value="Unassembled WGS sequence"/>
</dbReference>
<evidence type="ECO:0000313" key="12">
    <source>
        <dbReference type="EMBL" id="KAH8479740.1"/>
    </source>
</evidence>
<keyword evidence="7" id="KW-0804">Transcription</keyword>
<feature type="region of interest" description="Disordered" evidence="10">
    <location>
        <begin position="112"/>
        <end position="132"/>
    </location>
</feature>
<feature type="domain" description="B box-type" evidence="11">
    <location>
        <begin position="52"/>
        <end position="99"/>
    </location>
</feature>
<keyword evidence="13" id="KW-1185">Reference proteome</keyword>
<dbReference type="CDD" id="cd19821">
    <property type="entry name" value="Bbox1_BBX-like"/>
    <property type="match status" value="2"/>
</dbReference>
<evidence type="ECO:0000256" key="6">
    <source>
        <dbReference type="ARBA" id="ARBA00023015"/>
    </source>
</evidence>
<evidence type="ECO:0000256" key="8">
    <source>
        <dbReference type="ARBA" id="ARBA00023242"/>
    </source>
</evidence>
<feature type="compositionally biased region" description="Polar residues" evidence="10">
    <location>
        <begin position="120"/>
        <end position="132"/>
    </location>
</feature>
<dbReference type="InterPro" id="IPR049808">
    <property type="entry name" value="CONSTANS-like_Bbox1"/>
</dbReference>
<dbReference type="PANTHER" id="PTHR31832:SF41">
    <property type="entry name" value="B-BOX ZINC FINGER PROTEIN 24"/>
    <property type="match status" value="1"/>
</dbReference>
<proteinExistence type="predicted"/>
<keyword evidence="8" id="KW-0539">Nucleus</keyword>
<dbReference type="GO" id="GO:0009640">
    <property type="term" value="P:photomorphogenesis"/>
    <property type="evidence" value="ECO:0007669"/>
    <property type="project" value="TreeGrafter"/>
</dbReference>
<evidence type="ECO:0000256" key="3">
    <source>
        <dbReference type="ARBA" id="ARBA00022737"/>
    </source>
</evidence>
<dbReference type="PANTHER" id="PTHR31832">
    <property type="entry name" value="B-BOX ZINC FINGER PROTEIN 22"/>
    <property type="match status" value="1"/>
</dbReference>
<dbReference type="InterPro" id="IPR051979">
    <property type="entry name" value="B-box_zinc_finger"/>
</dbReference>
<dbReference type="GO" id="GO:0008270">
    <property type="term" value="F:zinc ion binding"/>
    <property type="evidence" value="ECO:0007669"/>
    <property type="project" value="UniProtKB-KW"/>
</dbReference>
<evidence type="ECO:0000259" key="11">
    <source>
        <dbReference type="PROSITE" id="PS50119"/>
    </source>
</evidence>
<evidence type="ECO:0000256" key="9">
    <source>
        <dbReference type="PROSITE-ProRule" id="PRU00024"/>
    </source>
</evidence>
<keyword evidence="3" id="KW-0677">Repeat</keyword>
<dbReference type="InterPro" id="IPR000315">
    <property type="entry name" value="Znf_B-box"/>
</dbReference>
<name>A0A8T2WFM1_POPDE</name>
<evidence type="ECO:0000313" key="13">
    <source>
        <dbReference type="Proteomes" id="UP000807159"/>
    </source>
</evidence>
<evidence type="ECO:0000256" key="7">
    <source>
        <dbReference type="ARBA" id="ARBA00023163"/>
    </source>
</evidence>
<protein>
    <recommendedName>
        <fullName evidence="11">B box-type domain-containing protein</fullName>
    </recommendedName>
</protein>
<evidence type="ECO:0000256" key="4">
    <source>
        <dbReference type="ARBA" id="ARBA00022771"/>
    </source>
</evidence>
<keyword evidence="6" id="KW-0805">Transcription regulation</keyword>
<dbReference type="EMBL" id="JACEGQ020000050">
    <property type="protein sequence ID" value="KAH8479740.1"/>
    <property type="molecule type" value="Genomic_DNA"/>
</dbReference>
<comment type="caution">
    <text evidence="12">The sequence shown here is derived from an EMBL/GenBank/DDBJ whole genome shotgun (WGS) entry which is preliminary data.</text>
</comment>
<dbReference type="GO" id="GO:0005634">
    <property type="term" value="C:nucleus"/>
    <property type="evidence" value="ECO:0007669"/>
    <property type="project" value="UniProtKB-SubCell"/>
</dbReference>
<reference evidence="12" key="1">
    <citation type="journal article" date="2021" name="J. Hered.">
        <title>Genome Assembly of Salicaceae Populus deltoides (Eastern Cottonwood) I-69 Based on Nanopore Sequencing and Hi-C Technologies.</title>
        <authorList>
            <person name="Bai S."/>
            <person name="Wu H."/>
            <person name="Zhang J."/>
            <person name="Pan Z."/>
            <person name="Zhao W."/>
            <person name="Li Z."/>
            <person name="Tong C."/>
        </authorList>
    </citation>
    <scope>NUCLEOTIDE SEQUENCE</scope>
    <source>
        <tissue evidence="12">Leaf</tissue>
    </source>
</reference>
<gene>
    <name evidence="12" type="ORF">H0E87_031430</name>
</gene>
<keyword evidence="2" id="KW-0479">Metal-binding</keyword>
<evidence type="ECO:0000256" key="10">
    <source>
        <dbReference type="SAM" id="MobiDB-lite"/>
    </source>
</evidence>
<keyword evidence="5" id="KW-0862">Zinc</keyword>
<comment type="subcellular location">
    <subcellularLocation>
        <location evidence="1">Nucleus</location>
    </subcellularLocation>
</comment>
<evidence type="ECO:0000256" key="2">
    <source>
        <dbReference type="ARBA" id="ARBA00022723"/>
    </source>
</evidence>
<dbReference type="Gene3D" id="3.30.160.60">
    <property type="entry name" value="Classic Zinc Finger"/>
    <property type="match status" value="1"/>
</dbReference>
<dbReference type="GO" id="GO:0006355">
    <property type="term" value="P:regulation of DNA-templated transcription"/>
    <property type="evidence" value="ECO:0007669"/>
    <property type="project" value="TreeGrafter"/>
</dbReference>
<dbReference type="SMART" id="SM00336">
    <property type="entry name" value="BBOX"/>
    <property type="match status" value="2"/>
</dbReference>
<dbReference type="AlphaFoldDB" id="A0A8T2WFM1"/>
<feature type="domain" description="B box-type" evidence="11">
    <location>
        <begin position="1"/>
        <end position="47"/>
    </location>
</feature>
<keyword evidence="4 9" id="KW-0863">Zinc-finger</keyword>
<accession>A0A8T2WFM1</accession>
<sequence>MKIQCDVCEKAPATVICCADEAALCEKCDVEVHAANKLASKHQRLLLQCLSNKLPPCDICQEKAAFIFCVEDRALFCRDCDEPIHSAGSLSANHQRFLATGIRVALSSSCSKDTQKSSLEPPNQSEQQTSKLPWQHASSFGSSWAVDDFLQFSDIEEATDKVIRSFCMDSIMSPIFCLQTILPSKGMKKLGESGLTVVPLNIETSSHFLLMHFDDPFEHPTLPLQNVGMCFFVPQLHEEQN</sequence>
<evidence type="ECO:0000256" key="1">
    <source>
        <dbReference type="ARBA" id="ARBA00004123"/>
    </source>
</evidence>
<evidence type="ECO:0000256" key="5">
    <source>
        <dbReference type="ARBA" id="ARBA00022833"/>
    </source>
</evidence>
<organism evidence="12 13">
    <name type="scientific">Populus deltoides</name>
    <name type="common">Eastern poplar</name>
    <name type="synonym">Eastern cottonwood</name>
    <dbReference type="NCBI Taxonomy" id="3696"/>
    <lineage>
        <taxon>Eukaryota</taxon>
        <taxon>Viridiplantae</taxon>
        <taxon>Streptophyta</taxon>
        <taxon>Embryophyta</taxon>
        <taxon>Tracheophyta</taxon>
        <taxon>Spermatophyta</taxon>
        <taxon>Magnoliopsida</taxon>
        <taxon>eudicotyledons</taxon>
        <taxon>Gunneridae</taxon>
        <taxon>Pentapetalae</taxon>
        <taxon>rosids</taxon>
        <taxon>fabids</taxon>
        <taxon>Malpighiales</taxon>
        <taxon>Salicaceae</taxon>
        <taxon>Saliceae</taxon>
        <taxon>Populus</taxon>
    </lineage>
</organism>
<dbReference type="Pfam" id="PF00643">
    <property type="entry name" value="zf-B_box"/>
    <property type="match status" value="2"/>
</dbReference>
<dbReference type="PROSITE" id="PS50119">
    <property type="entry name" value="ZF_BBOX"/>
    <property type="match status" value="2"/>
</dbReference>